<gene>
    <name evidence="1" type="ORF">Gasu_58280</name>
</gene>
<keyword evidence="2" id="KW-1185">Reference proteome</keyword>
<dbReference type="AlphaFoldDB" id="M2WRY3"/>
<proteinExistence type="predicted"/>
<dbReference type="EMBL" id="KB454546">
    <property type="protein sequence ID" value="EME26595.1"/>
    <property type="molecule type" value="Genomic_DNA"/>
</dbReference>
<name>M2WRY3_GALSU</name>
<organism evidence="1 2">
    <name type="scientific">Galdieria sulphuraria</name>
    <name type="common">Red alga</name>
    <dbReference type="NCBI Taxonomy" id="130081"/>
    <lineage>
        <taxon>Eukaryota</taxon>
        <taxon>Rhodophyta</taxon>
        <taxon>Bangiophyceae</taxon>
        <taxon>Galdieriales</taxon>
        <taxon>Galdieriaceae</taxon>
        <taxon>Galdieria</taxon>
    </lineage>
</organism>
<protein>
    <submittedName>
        <fullName evidence="1">Uncharacterized protein</fullName>
    </submittedName>
</protein>
<dbReference type="Gramene" id="EME26595">
    <property type="protein sequence ID" value="EME26595"/>
    <property type="gene ID" value="Gasu_58280"/>
</dbReference>
<dbReference type="KEGG" id="gsl:Gasu_58280"/>
<dbReference type="Proteomes" id="UP000030680">
    <property type="component" value="Unassembled WGS sequence"/>
</dbReference>
<evidence type="ECO:0000313" key="1">
    <source>
        <dbReference type="EMBL" id="EME26595.1"/>
    </source>
</evidence>
<dbReference type="RefSeq" id="XP_005703115.1">
    <property type="nucleotide sequence ID" value="XM_005703058.1"/>
</dbReference>
<sequence>MLKRRKASFRYEQPTLLPDCQQRLRRILILNSSASNTDFLALLSRELLNRIQRLSEGFSIACQKELLKSFQGTNNCKGLRTALNQAAQSSYGQVQGNISHETSNNSGFFTANGNSRIAASNSTESSPAVGIFLDSVRFSFLILTYGSFSCRHVQLGIVKQLI</sequence>
<accession>M2WRY3</accession>
<reference evidence="2" key="1">
    <citation type="journal article" date="2013" name="Science">
        <title>Gene transfer from bacteria and archaea facilitated evolution of an extremophilic eukaryote.</title>
        <authorList>
            <person name="Schonknecht G."/>
            <person name="Chen W.H."/>
            <person name="Ternes C.M."/>
            <person name="Barbier G.G."/>
            <person name="Shrestha R.P."/>
            <person name="Stanke M."/>
            <person name="Brautigam A."/>
            <person name="Baker B.J."/>
            <person name="Banfield J.F."/>
            <person name="Garavito R.M."/>
            <person name="Carr K."/>
            <person name="Wilkerson C."/>
            <person name="Rensing S.A."/>
            <person name="Gagneul D."/>
            <person name="Dickenson N.E."/>
            <person name="Oesterhelt C."/>
            <person name="Lercher M.J."/>
            <person name="Weber A.P."/>
        </authorList>
    </citation>
    <scope>NUCLEOTIDE SEQUENCE [LARGE SCALE GENOMIC DNA]</scope>
    <source>
        <strain evidence="2">074W</strain>
    </source>
</reference>
<evidence type="ECO:0000313" key="2">
    <source>
        <dbReference type="Proteomes" id="UP000030680"/>
    </source>
</evidence>
<dbReference type="GeneID" id="17085563"/>